<dbReference type="GO" id="GO:0008360">
    <property type="term" value="P:regulation of cell shape"/>
    <property type="evidence" value="ECO:0007669"/>
    <property type="project" value="UniProtKB-UniRule"/>
</dbReference>
<dbReference type="SUPFAM" id="SSF141523">
    <property type="entry name" value="L,D-transpeptidase catalytic domain-like"/>
    <property type="match status" value="1"/>
</dbReference>
<keyword evidence="3" id="KW-0808">Transferase</keyword>
<dbReference type="UniPathway" id="UPA00219"/>
<comment type="pathway">
    <text evidence="1 7">Cell wall biogenesis; peptidoglycan biosynthesis.</text>
</comment>
<dbReference type="PANTHER" id="PTHR36699">
    <property type="entry name" value="LD-TRANSPEPTIDASE"/>
    <property type="match status" value="1"/>
</dbReference>
<dbReference type="PROSITE" id="PS52029">
    <property type="entry name" value="LD_TPASE"/>
    <property type="match status" value="1"/>
</dbReference>
<dbReference type="OrthoDB" id="9809748at2"/>
<evidence type="ECO:0000313" key="9">
    <source>
        <dbReference type="EMBL" id="SFF39025.1"/>
    </source>
</evidence>
<feature type="domain" description="L,D-TPase catalytic" evidence="8">
    <location>
        <begin position="1"/>
        <end position="88"/>
    </location>
</feature>
<evidence type="ECO:0000256" key="6">
    <source>
        <dbReference type="ARBA" id="ARBA00023316"/>
    </source>
</evidence>
<dbReference type="GO" id="GO:0009252">
    <property type="term" value="P:peptidoglycan biosynthetic process"/>
    <property type="evidence" value="ECO:0007669"/>
    <property type="project" value="UniProtKB-UniPathway"/>
</dbReference>
<comment type="similarity">
    <text evidence="2">Belongs to the YkuD family.</text>
</comment>
<dbReference type="AlphaFoldDB" id="A0A1I2I9U6"/>
<evidence type="ECO:0000256" key="4">
    <source>
        <dbReference type="ARBA" id="ARBA00022960"/>
    </source>
</evidence>
<dbReference type="GO" id="GO:0016740">
    <property type="term" value="F:transferase activity"/>
    <property type="evidence" value="ECO:0007669"/>
    <property type="project" value="UniProtKB-KW"/>
</dbReference>
<dbReference type="GO" id="GO:0071555">
    <property type="term" value="P:cell wall organization"/>
    <property type="evidence" value="ECO:0007669"/>
    <property type="project" value="UniProtKB-UniRule"/>
</dbReference>
<sequence>MQVPEGFYHVDCYNPQSNFYLSVRINYPNASDRILSPHKRKLGGDICIHGSCVSIGCISIQDENIKEVYWLMIQAHGAGQKEIPVHIFPSHLDEQSFASLKKEYQGDTEKLTLWENLQTGYLYFEKNKKLPKITVNDKGMYIFK</sequence>
<dbReference type="Proteomes" id="UP000199513">
    <property type="component" value="Unassembled WGS sequence"/>
</dbReference>
<dbReference type="CDD" id="cd16913">
    <property type="entry name" value="YkuD_like"/>
    <property type="match status" value="1"/>
</dbReference>
<gene>
    <name evidence="9" type="ORF">SAMN04488541_103022</name>
</gene>
<evidence type="ECO:0000256" key="1">
    <source>
        <dbReference type="ARBA" id="ARBA00004752"/>
    </source>
</evidence>
<feature type="active site" description="Nucleophile" evidence="7">
    <location>
        <position position="57"/>
    </location>
</feature>
<feature type="active site" description="Proton donor/acceptor" evidence="7">
    <location>
        <position position="49"/>
    </location>
</feature>
<keyword evidence="4 7" id="KW-0133">Cell shape</keyword>
<evidence type="ECO:0000259" key="8">
    <source>
        <dbReference type="PROSITE" id="PS52029"/>
    </source>
</evidence>
<reference evidence="9 10" key="1">
    <citation type="submission" date="2016-10" db="EMBL/GenBank/DDBJ databases">
        <authorList>
            <person name="de Groot N.N."/>
        </authorList>
    </citation>
    <scope>NUCLEOTIDE SEQUENCE [LARGE SCALE GENOMIC DNA]</scope>
    <source>
        <strain>GEY</strain>
        <strain evidence="10">DSM 9560</strain>
    </source>
</reference>
<evidence type="ECO:0000256" key="5">
    <source>
        <dbReference type="ARBA" id="ARBA00022984"/>
    </source>
</evidence>
<keyword evidence="10" id="KW-1185">Reference proteome</keyword>
<accession>A0A1I2I9U6</accession>
<name>A0A1I2I9U6_9BACT</name>
<dbReference type="GO" id="GO:0004180">
    <property type="term" value="F:carboxypeptidase activity"/>
    <property type="evidence" value="ECO:0007669"/>
    <property type="project" value="UniProtKB-ARBA"/>
</dbReference>
<organism evidence="9 10">
    <name type="scientific">Thermoflexibacter ruber</name>
    <dbReference type="NCBI Taxonomy" id="1003"/>
    <lineage>
        <taxon>Bacteria</taxon>
        <taxon>Pseudomonadati</taxon>
        <taxon>Bacteroidota</taxon>
        <taxon>Cytophagia</taxon>
        <taxon>Cytophagales</taxon>
        <taxon>Thermoflexibacteraceae</taxon>
        <taxon>Thermoflexibacter</taxon>
    </lineage>
</organism>
<evidence type="ECO:0000256" key="2">
    <source>
        <dbReference type="ARBA" id="ARBA00005992"/>
    </source>
</evidence>
<keyword evidence="6 7" id="KW-0961">Cell wall biogenesis/degradation</keyword>
<evidence type="ECO:0000256" key="3">
    <source>
        <dbReference type="ARBA" id="ARBA00022679"/>
    </source>
</evidence>
<proteinExistence type="inferred from homology"/>
<evidence type="ECO:0000256" key="7">
    <source>
        <dbReference type="PROSITE-ProRule" id="PRU01373"/>
    </source>
</evidence>
<dbReference type="InterPro" id="IPR005490">
    <property type="entry name" value="LD_TPept_cat_dom"/>
</dbReference>
<dbReference type="RefSeq" id="WP_091548386.1">
    <property type="nucleotide sequence ID" value="NZ_FONY01000030.1"/>
</dbReference>
<protein>
    <recommendedName>
        <fullName evidence="8">L,D-TPase catalytic domain-containing protein</fullName>
    </recommendedName>
</protein>
<keyword evidence="5 7" id="KW-0573">Peptidoglycan synthesis</keyword>
<dbReference type="InterPro" id="IPR038063">
    <property type="entry name" value="Transpep_catalytic_dom"/>
</dbReference>
<dbReference type="EMBL" id="FONY01000030">
    <property type="protein sequence ID" value="SFF39025.1"/>
    <property type="molecule type" value="Genomic_DNA"/>
</dbReference>
<dbReference type="PANTHER" id="PTHR36699:SF1">
    <property type="entry name" value="L,D-TRANSPEPTIDASE YAFK-RELATED"/>
    <property type="match status" value="1"/>
</dbReference>
<dbReference type="STRING" id="1003.SAMN04488541_103022"/>
<evidence type="ECO:0000313" key="10">
    <source>
        <dbReference type="Proteomes" id="UP000199513"/>
    </source>
</evidence>